<dbReference type="SUPFAM" id="SSF52540">
    <property type="entry name" value="P-loop containing nucleoside triphosphate hydrolases"/>
    <property type="match status" value="1"/>
</dbReference>
<dbReference type="Proteomes" id="UP001516023">
    <property type="component" value="Unassembled WGS sequence"/>
</dbReference>
<evidence type="ECO:0000259" key="1">
    <source>
        <dbReference type="Pfam" id="PF13191"/>
    </source>
</evidence>
<keyword evidence="3" id="KW-1185">Reference proteome</keyword>
<feature type="domain" description="Orc1-like AAA ATPase" evidence="1">
    <location>
        <begin position="357"/>
        <end position="541"/>
    </location>
</feature>
<dbReference type="PANTHER" id="PTHR43642">
    <property type="entry name" value="HYBRID SIGNAL TRANSDUCTION HISTIDINE KINASE G"/>
    <property type="match status" value="1"/>
</dbReference>
<evidence type="ECO:0000313" key="2">
    <source>
        <dbReference type="EMBL" id="KAL3802084.1"/>
    </source>
</evidence>
<name>A0ABD3QPJ0_9STRA</name>
<dbReference type="InterPro" id="IPR053159">
    <property type="entry name" value="Hybrid_Histidine_Kinase"/>
</dbReference>
<sequence length="1331" mass="148497">MTTAKELTQKPIATLSLRQWITGALESTRSVDGGSVTGSSSRMLSPDYLESSLRIALLLSEQICKAEELSKFGLVDKLDALPLADTDWADCVRVHLGGNTDAPVRLHSVCPEKDLYSLEIQPYAPNVISDDSTSATNGDPNDEMHSFLDFFGFGADVETLHDGISPATHTAQGLGYFNIISSEIVAVENDNPFLSTSDSNRSKERVQRIHNLGLVFYELFSGEQWRPCSKAGSPLQIETALLIADEDDGPRERDPFAGINTNSRKRHACQASRQQVVPVQQVSVEYLSFKGIPSSLSYLISNMIDSINGDLSRDEAYTNIFHVASDIRLMIEKPCTYLQDLDLEKLSLTGLELNEALFGREEEYASLELAYKGCMVSGSAEIALISGESGIGKSSLAKRLGRAITVNGGLFLSGKFQKHKSKPFAALASAFDEYCQVLVRKRDSDWASAVISQLQMVLCNDSYHLIEIIPTLSQILVYTDTTSSNENSVNAQNRLNHLMCEFVETICSYSAIVVTLFLDDVQWADMASISVLCQVLKRSRSFAGGFFFIGCCRDDEMQNDHPFWNMIDTVRSFGVTELTVKLDCMDKETLNRMLSELLCLPPRLVRSLSEIVFQKTKGNPLFFTQLLLSLNKDGLLHLSLTRRRWVWNEEKILARRLPDDVALFFTNSIQKLPDDAQLALFTLSCFGGSVECEIIEELEKNLGVQLIGPLKIAKEECLVNKIDKIFHFCHDRIQESAYSTIEVGERHFHHAKYGHALVVTALKSRNDSMLFAAVGQIILGGHSAVSNDEQRVTIAQYTLAAGKRAIVMSDFTSALSFFTSGISFLPHNHWNDNYELSLELFELAARCSLATGDMDGLSVLSDKVINHAKCFEDKLDTSFTVMSAFAYSSKVAKSVEMGLMIVLKLGVDIPKLSHEETVKRIRSTQKVLTISDADLLNYRLMSDSRQLMAMKFLAKLQNAVHQIKPGLQPIIAISMVELTIASGLSPMSPIGFACFGGLVAKLNDIRGGYRFAKLAKALVDKLESNEVSGEVTWLSTEIISFVEPLQTSNELRVQGAAVAMAAGDVHWACWNRMSTAINLLWTGANLSQAKETCSKAISFMEEQGHRTTLYYVRSSQKSILSLIGDTSGSIPDDVLAKGVVENKNPRQLMILFYQKMFLSFILDRDDMKVYAEKFFENRLMTWFLMSNQAFQLFISGLVSFRLYRVTHDPVWAERGARSKSNLQLWATEGSSWNFEHKFFLLQAEEFYCNKRFDEASVTYSKAISSASAHKFINDEALARELAGKFYLETGNLQTSLEHFTVAHEKYQQWGAYAKADLLFTRIQEKFSSALC</sequence>
<dbReference type="PANTHER" id="PTHR43642:SF1">
    <property type="entry name" value="HYBRID SIGNAL TRANSDUCTION HISTIDINE KINASE G"/>
    <property type="match status" value="1"/>
</dbReference>
<dbReference type="Pfam" id="PF13191">
    <property type="entry name" value="AAA_16"/>
    <property type="match status" value="1"/>
</dbReference>
<dbReference type="InterPro" id="IPR011990">
    <property type="entry name" value="TPR-like_helical_dom_sf"/>
</dbReference>
<dbReference type="InterPro" id="IPR027417">
    <property type="entry name" value="P-loop_NTPase"/>
</dbReference>
<proteinExistence type="predicted"/>
<organism evidence="2 3">
    <name type="scientific">Cyclotella cryptica</name>
    <dbReference type="NCBI Taxonomy" id="29204"/>
    <lineage>
        <taxon>Eukaryota</taxon>
        <taxon>Sar</taxon>
        <taxon>Stramenopiles</taxon>
        <taxon>Ochrophyta</taxon>
        <taxon>Bacillariophyta</taxon>
        <taxon>Coscinodiscophyceae</taxon>
        <taxon>Thalassiosirophycidae</taxon>
        <taxon>Stephanodiscales</taxon>
        <taxon>Stephanodiscaceae</taxon>
        <taxon>Cyclotella</taxon>
    </lineage>
</organism>
<evidence type="ECO:0000313" key="3">
    <source>
        <dbReference type="Proteomes" id="UP001516023"/>
    </source>
</evidence>
<gene>
    <name evidence="2" type="ORF">HJC23_010840</name>
</gene>
<dbReference type="Gene3D" id="3.40.50.300">
    <property type="entry name" value="P-loop containing nucleotide triphosphate hydrolases"/>
    <property type="match status" value="1"/>
</dbReference>
<dbReference type="SUPFAM" id="SSF48452">
    <property type="entry name" value="TPR-like"/>
    <property type="match status" value="1"/>
</dbReference>
<accession>A0ABD3QPJ0</accession>
<dbReference type="InterPro" id="IPR041664">
    <property type="entry name" value="AAA_16"/>
</dbReference>
<reference evidence="2 3" key="1">
    <citation type="journal article" date="2020" name="G3 (Bethesda)">
        <title>Improved Reference Genome for Cyclotella cryptica CCMP332, a Model for Cell Wall Morphogenesis, Salinity Adaptation, and Lipid Production in Diatoms (Bacillariophyta).</title>
        <authorList>
            <person name="Roberts W.R."/>
            <person name="Downey K.M."/>
            <person name="Ruck E.C."/>
            <person name="Traller J.C."/>
            <person name="Alverson A.J."/>
        </authorList>
    </citation>
    <scope>NUCLEOTIDE SEQUENCE [LARGE SCALE GENOMIC DNA]</scope>
    <source>
        <strain evidence="2 3">CCMP332</strain>
    </source>
</reference>
<comment type="caution">
    <text evidence="2">The sequence shown here is derived from an EMBL/GenBank/DDBJ whole genome shotgun (WGS) entry which is preliminary data.</text>
</comment>
<protein>
    <recommendedName>
        <fullName evidence="1">Orc1-like AAA ATPase domain-containing protein</fullName>
    </recommendedName>
</protein>
<dbReference type="EMBL" id="JABMIG020000022">
    <property type="protein sequence ID" value="KAL3802084.1"/>
    <property type="molecule type" value="Genomic_DNA"/>
</dbReference>